<dbReference type="InterPro" id="IPR045865">
    <property type="entry name" value="ACT-like_dom_sf"/>
</dbReference>
<dbReference type="Gene3D" id="3.30.460.10">
    <property type="entry name" value="Beta Polymerase, domain 2"/>
    <property type="match status" value="1"/>
</dbReference>
<dbReference type="FunFam" id="1.10.3210.10:FF:000001">
    <property type="entry name" value="GTP pyrophosphokinase RelA"/>
    <property type="match status" value="1"/>
</dbReference>
<comment type="similarity">
    <text evidence="2">Belongs to the relA/spoT family.</text>
</comment>
<dbReference type="SUPFAM" id="SSF55021">
    <property type="entry name" value="ACT-like"/>
    <property type="match status" value="1"/>
</dbReference>
<evidence type="ECO:0000256" key="1">
    <source>
        <dbReference type="ARBA" id="ARBA00025704"/>
    </source>
</evidence>
<dbReference type="InterPro" id="IPR004811">
    <property type="entry name" value="RelA/Spo_fam"/>
</dbReference>
<dbReference type="CDD" id="cd00077">
    <property type="entry name" value="HDc"/>
    <property type="match status" value="1"/>
</dbReference>
<dbReference type="Gene3D" id="1.10.3210.10">
    <property type="entry name" value="Hypothetical protein af1432"/>
    <property type="match status" value="1"/>
</dbReference>
<reference evidence="5" key="1">
    <citation type="submission" date="2020-10" db="EMBL/GenBank/DDBJ databases">
        <authorList>
            <person name="Gilroy R."/>
        </authorList>
    </citation>
    <scope>NUCLEOTIDE SEQUENCE</scope>
    <source>
        <strain evidence="5">10037</strain>
    </source>
</reference>
<dbReference type="Pfam" id="PF02824">
    <property type="entry name" value="TGS"/>
    <property type="match status" value="1"/>
</dbReference>
<evidence type="ECO:0000256" key="2">
    <source>
        <dbReference type="RuleBase" id="RU003847"/>
    </source>
</evidence>
<dbReference type="EMBL" id="JADIME010000010">
    <property type="protein sequence ID" value="MBO8464530.1"/>
    <property type="molecule type" value="Genomic_DNA"/>
</dbReference>
<dbReference type="SUPFAM" id="SSF81301">
    <property type="entry name" value="Nucleotidyltransferase"/>
    <property type="match status" value="1"/>
</dbReference>
<evidence type="ECO:0000259" key="3">
    <source>
        <dbReference type="PROSITE" id="PS51831"/>
    </source>
</evidence>
<dbReference type="InterPro" id="IPR033655">
    <property type="entry name" value="TGS_RelA/SpoT"/>
</dbReference>
<evidence type="ECO:0000313" key="6">
    <source>
        <dbReference type="Proteomes" id="UP000823597"/>
    </source>
</evidence>
<dbReference type="SMART" id="SM00954">
    <property type="entry name" value="RelA_SpoT"/>
    <property type="match status" value="1"/>
</dbReference>
<sequence>MTEFTKEDHDMIQAAYEDLLEAAKKRVSNSKEMEMIKKAFEFANEAHKGVRRRSGEPYIMHPLAVAKIVVSEIGLGYKSIVAALLHDVVEDTDYTVEDIRNHFTEKIASLVDGLTKIKVALDNEGTATQTSLQAENFKRILYTLNDDIRVVLIKLADRLHNIRTIGAMPEYKRDKILGETMYIFIPLAHRLGLYGIKSEMEDTWLKYKEPEAYNDILEKLSELQSGNFNKLDEFISPIKKALEEKAAKDKGFGFTILKRLKSPYSIWYKMKNKGVSFDQIYDLFAVRIIFTPSAADKEFSECFEIYSILKKIFPPKSFKPDRYRDWVGNPKSNGYEALHCTIMCPDKSRGFWVEVQIRSERMNNIAEKGIAAHWLYKKDGVILPDMEYEMDAMLQRVREIINNPDASSIELLDEFHKEMTSPNITVFTPKGEQKTLIKGATALDYAYMIHTHIGNKAIAAKINQKLFPLSQELRSGDQVEIITADNASPQVEWLEFLKTAKAINIVKSYLKGERQEYIKKGKETVLEKLQQNGIKANDKNVRALYRGYKLNTPEDLYYNVGSGMLNLSDIEYVLKRNSSNQSWLSWFRNSSKNDNVFVDEASKGMNFVISPCCNPIPGDPIIGFKDKDNVIHIHKKSCKKATELESKLGYTIVKDPVWNTDNHDNSYPVRVSVYGMDRLGLLSDVTKYISFVMAVNIRHLEFESNGGVFTGTMDLLVTNKKDLDTIIKKISKIDGIEKVRREDIIEN</sequence>
<name>A0A9D9I2N1_9BACT</name>
<dbReference type="Proteomes" id="UP000823597">
    <property type="component" value="Unassembled WGS sequence"/>
</dbReference>
<dbReference type="Gene3D" id="3.30.70.260">
    <property type="match status" value="1"/>
</dbReference>
<dbReference type="InterPro" id="IPR012676">
    <property type="entry name" value="TGS-like"/>
</dbReference>
<dbReference type="PANTHER" id="PTHR21262">
    <property type="entry name" value="GUANOSINE-3',5'-BIS DIPHOSPHATE 3'-PYROPHOSPHOHYDROLASE"/>
    <property type="match status" value="1"/>
</dbReference>
<evidence type="ECO:0000259" key="4">
    <source>
        <dbReference type="PROSITE" id="PS51880"/>
    </source>
</evidence>
<dbReference type="Pfam" id="PF04607">
    <property type="entry name" value="RelA_SpoT"/>
    <property type="match status" value="1"/>
</dbReference>
<dbReference type="InterPro" id="IPR002912">
    <property type="entry name" value="ACT_dom"/>
</dbReference>
<dbReference type="CDD" id="cd04876">
    <property type="entry name" value="ACT_RelA-SpoT"/>
    <property type="match status" value="1"/>
</dbReference>
<dbReference type="PANTHER" id="PTHR21262:SF31">
    <property type="entry name" value="GTP PYROPHOSPHOKINASE"/>
    <property type="match status" value="1"/>
</dbReference>
<dbReference type="CDD" id="cd05399">
    <property type="entry name" value="NT_Rel-Spo_like"/>
    <property type="match status" value="1"/>
</dbReference>
<dbReference type="NCBIfam" id="TIGR00691">
    <property type="entry name" value="spoT_relA"/>
    <property type="match status" value="1"/>
</dbReference>
<dbReference type="Pfam" id="PF13291">
    <property type="entry name" value="ACT_4"/>
    <property type="match status" value="1"/>
</dbReference>
<dbReference type="FunFam" id="3.10.20.30:FF:000002">
    <property type="entry name" value="GTP pyrophosphokinase (RelA/SpoT)"/>
    <property type="match status" value="1"/>
</dbReference>
<dbReference type="InterPro" id="IPR004095">
    <property type="entry name" value="TGS"/>
</dbReference>
<dbReference type="GO" id="GO:0005886">
    <property type="term" value="C:plasma membrane"/>
    <property type="evidence" value="ECO:0007669"/>
    <property type="project" value="TreeGrafter"/>
</dbReference>
<dbReference type="SUPFAM" id="SSF81271">
    <property type="entry name" value="TGS-like"/>
    <property type="match status" value="1"/>
</dbReference>
<gene>
    <name evidence="5" type="ORF">IAB93_00860</name>
</gene>
<organism evidence="5 6">
    <name type="scientific">Candidatus Merdivivens pullistercoris</name>
    <dbReference type="NCBI Taxonomy" id="2840873"/>
    <lineage>
        <taxon>Bacteria</taxon>
        <taxon>Pseudomonadati</taxon>
        <taxon>Bacteroidota</taxon>
        <taxon>Bacteroidia</taxon>
        <taxon>Bacteroidales</taxon>
        <taxon>Muribaculaceae</taxon>
        <taxon>Muribaculaceae incertae sedis</taxon>
        <taxon>Candidatus Merdivivens</taxon>
    </lineage>
</organism>
<dbReference type="InterPro" id="IPR012675">
    <property type="entry name" value="Beta-grasp_dom_sf"/>
</dbReference>
<dbReference type="PROSITE" id="PS51831">
    <property type="entry name" value="HD"/>
    <property type="match status" value="1"/>
</dbReference>
<dbReference type="Pfam" id="PF13328">
    <property type="entry name" value="HD_4"/>
    <property type="match status" value="1"/>
</dbReference>
<dbReference type="InterPro" id="IPR003607">
    <property type="entry name" value="HD/PDEase_dom"/>
</dbReference>
<protein>
    <submittedName>
        <fullName evidence="5">Bifunctional (P)ppGpp synthetase/guanosine-3',5'-bis(Diphosphate) 3'-pyrophosphohydrolase</fullName>
    </submittedName>
</protein>
<dbReference type="SUPFAM" id="SSF109604">
    <property type="entry name" value="HD-domain/PDEase-like"/>
    <property type="match status" value="1"/>
</dbReference>
<dbReference type="CDD" id="cd01668">
    <property type="entry name" value="TGS_RSH"/>
    <property type="match status" value="1"/>
</dbReference>
<reference evidence="5" key="2">
    <citation type="journal article" date="2021" name="PeerJ">
        <title>Extensive microbial diversity within the chicken gut microbiome revealed by metagenomics and culture.</title>
        <authorList>
            <person name="Gilroy R."/>
            <person name="Ravi A."/>
            <person name="Getino M."/>
            <person name="Pursley I."/>
            <person name="Horton D.L."/>
            <person name="Alikhan N.F."/>
            <person name="Baker D."/>
            <person name="Gharbi K."/>
            <person name="Hall N."/>
            <person name="Watson M."/>
            <person name="Adriaenssens E.M."/>
            <person name="Foster-Nyarko E."/>
            <person name="Jarju S."/>
            <person name="Secka A."/>
            <person name="Antonio M."/>
            <person name="Oren A."/>
            <person name="Chaudhuri R.R."/>
            <person name="La Ragione R."/>
            <person name="Hildebrand F."/>
            <person name="Pallen M.J."/>
        </authorList>
    </citation>
    <scope>NUCLEOTIDE SEQUENCE</scope>
    <source>
        <strain evidence="5">10037</strain>
    </source>
</reference>
<dbReference type="InterPro" id="IPR006674">
    <property type="entry name" value="HD_domain"/>
</dbReference>
<dbReference type="Gene3D" id="3.10.20.30">
    <property type="match status" value="1"/>
</dbReference>
<dbReference type="InterPro" id="IPR007685">
    <property type="entry name" value="RelA_SpoT"/>
</dbReference>
<accession>A0A9D9I2N1</accession>
<dbReference type="InterPro" id="IPR043519">
    <property type="entry name" value="NT_sf"/>
</dbReference>
<proteinExistence type="inferred from homology"/>
<evidence type="ECO:0000313" key="5">
    <source>
        <dbReference type="EMBL" id="MBO8464530.1"/>
    </source>
</evidence>
<dbReference type="AlphaFoldDB" id="A0A9D9I2N1"/>
<comment type="pathway">
    <text evidence="1">Purine metabolism.</text>
</comment>
<comment type="function">
    <text evidence="2">In eubacteria ppGpp (guanosine 3'-diphosphate 5'-diphosphate) is a mediator of the stringent response that coordinates a variety of cellular activities in response to changes in nutritional abundance.</text>
</comment>
<feature type="domain" description="TGS" evidence="4">
    <location>
        <begin position="420"/>
        <end position="483"/>
    </location>
</feature>
<feature type="domain" description="HD" evidence="3">
    <location>
        <begin position="58"/>
        <end position="162"/>
    </location>
</feature>
<dbReference type="GO" id="GO:0015969">
    <property type="term" value="P:guanosine tetraphosphate metabolic process"/>
    <property type="evidence" value="ECO:0007669"/>
    <property type="project" value="InterPro"/>
</dbReference>
<dbReference type="PROSITE" id="PS51880">
    <property type="entry name" value="TGS"/>
    <property type="match status" value="1"/>
</dbReference>
<comment type="caution">
    <text evidence="5">The sequence shown here is derived from an EMBL/GenBank/DDBJ whole genome shotgun (WGS) entry which is preliminary data.</text>
</comment>
<dbReference type="SMART" id="SM00471">
    <property type="entry name" value="HDc"/>
    <property type="match status" value="1"/>
</dbReference>